<comment type="caution">
    <text evidence="1">The sequence shown here is derived from an EMBL/GenBank/DDBJ whole genome shotgun (WGS) entry which is preliminary data.</text>
</comment>
<sequence length="72" mass="8031">MDVAGTKGSSELFAPNRDDEALRELMALARLLTFAQGTARNLNVSFVEYCLDMAVNGIHEELQANDKFKLRN</sequence>
<organism evidence="1 2">
    <name type="scientific">Phyllobacterium phragmitis</name>
    <dbReference type="NCBI Taxonomy" id="2670329"/>
    <lineage>
        <taxon>Bacteria</taxon>
        <taxon>Pseudomonadati</taxon>
        <taxon>Pseudomonadota</taxon>
        <taxon>Alphaproteobacteria</taxon>
        <taxon>Hyphomicrobiales</taxon>
        <taxon>Phyllobacteriaceae</taxon>
        <taxon>Phyllobacterium</taxon>
    </lineage>
</organism>
<keyword evidence="2" id="KW-1185">Reference proteome</keyword>
<reference evidence="1 2" key="1">
    <citation type="submission" date="2018-02" db="EMBL/GenBank/DDBJ databases">
        <title>The draft genome of Phyllobacterium sp. 1N-3.</title>
        <authorList>
            <person name="Liu L."/>
            <person name="Li L."/>
            <person name="Zhang X."/>
            <person name="Wang T."/>
            <person name="Liang L."/>
        </authorList>
    </citation>
    <scope>NUCLEOTIDE SEQUENCE [LARGE SCALE GENOMIC DNA]</scope>
    <source>
        <strain evidence="1 2">1N-3</strain>
    </source>
</reference>
<dbReference type="AlphaFoldDB" id="A0A2S9IWF3"/>
<evidence type="ECO:0000313" key="1">
    <source>
        <dbReference type="EMBL" id="PRD44853.1"/>
    </source>
</evidence>
<proteinExistence type="predicted"/>
<gene>
    <name evidence="1" type="ORF">C5748_05615</name>
</gene>
<protein>
    <submittedName>
        <fullName evidence="1">Uncharacterized protein</fullName>
    </submittedName>
</protein>
<dbReference type="RefSeq" id="WP_105740934.1">
    <property type="nucleotide sequence ID" value="NZ_PVBR01000003.1"/>
</dbReference>
<dbReference type="EMBL" id="PVBR01000003">
    <property type="protein sequence ID" value="PRD44853.1"/>
    <property type="molecule type" value="Genomic_DNA"/>
</dbReference>
<dbReference type="Proteomes" id="UP000239434">
    <property type="component" value="Unassembled WGS sequence"/>
</dbReference>
<accession>A0A2S9IWF3</accession>
<evidence type="ECO:0000313" key="2">
    <source>
        <dbReference type="Proteomes" id="UP000239434"/>
    </source>
</evidence>
<name>A0A2S9IWF3_9HYPH</name>